<feature type="signal peptide" evidence="1">
    <location>
        <begin position="1"/>
        <end position="21"/>
    </location>
</feature>
<protein>
    <submittedName>
        <fullName evidence="2">Uncharacterized protein</fullName>
    </submittedName>
</protein>
<feature type="chain" id="PRO_5011009653" evidence="1">
    <location>
        <begin position="22"/>
        <end position="144"/>
    </location>
</feature>
<reference evidence="2 3" key="1">
    <citation type="submission" date="2015-04" db="EMBL/GenBank/DDBJ databases">
        <title>Draft genome of the roundworm Trichinella nativa.</title>
        <authorList>
            <person name="Mitreva M."/>
        </authorList>
    </citation>
    <scope>NUCLEOTIDE SEQUENCE [LARGE SCALE GENOMIC DNA]</scope>
    <source>
        <strain evidence="2 3">ISS45</strain>
    </source>
</reference>
<name>A0A1Y3ED32_9BILA</name>
<proteinExistence type="predicted"/>
<evidence type="ECO:0000256" key="1">
    <source>
        <dbReference type="SAM" id="SignalP"/>
    </source>
</evidence>
<evidence type="ECO:0000313" key="2">
    <source>
        <dbReference type="EMBL" id="OUC41028.1"/>
    </source>
</evidence>
<keyword evidence="1" id="KW-0732">Signal</keyword>
<dbReference type="AlphaFoldDB" id="A0A1Y3ED32"/>
<organism evidence="2 3">
    <name type="scientific">Trichinella nativa</name>
    <dbReference type="NCBI Taxonomy" id="6335"/>
    <lineage>
        <taxon>Eukaryota</taxon>
        <taxon>Metazoa</taxon>
        <taxon>Ecdysozoa</taxon>
        <taxon>Nematoda</taxon>
        <taxon>Enoplea</taxon>
        <taxon>Dorylaimia</taxon>
        <taxon>Trichinellida</taxon>
        <taxon>Trichinellidae</taxon>
        <taxon>Trichinella</taxon>
    </lineage>
</organism>
<sequence length="144" mass="16950">MMFELLMHMFALTSFIGFAKLFNGDESCQESVLSKIKQCTLPVEEYVDIISTTLPILVHNFLKCVKIPIRRRCGKRAWNLIFRLFMATSRILSLQCKMDVQENYFIEKLFLTNEFNLENRQTSLSRISIVSEHIFKIQISELQF</sequence>
<comment type="caution">
    <text evidence="2">The sequence shown here is derived from an EMBL/GenBank/DDBJ whole genome shotgun (WGS) entry which is preliminary data.</text>
</comment>
<evidence type="ECO:0000313" key="3">
    <source>
        <dbReference type="Proteomes" id="UP000243006"/>
    </source>
</evidence>
<accession>A0A1Y3ED32</accession>
<dbReference type="EMBL" id="LVZM01021984">
    <property type="protein sequence ID" value="OUC41028.1"/>
    <property type="molecule type" value="Genomic_DNA"/>
</dbReference>
<dbReference type="Proteomes" id="UP000243006">
    <property type="component" value="Unassembled WGS sequence"/>
</dbReference>
<gene>
    <name evidence="2" type="ORF">D917_00520</name>
</gene>